<protein>
    <submittedName>
        <fullName evidence="1">Homoserine O-succinyltransferase</fullName>
    </submittedName>
</protein>
<dbReference type="EMBL" id="BAVZ01000001">
    <property type="protein sequence ID" value="GAF06207.1"/>
    <property type="molecule type" value="Genomic_DNA"/>
</dbReference>
<dbReference type="InterPro" id="IPR029062">
    <property type="entry name" value="Class_I_gatase-like"/>
</dbReference>
<keyword evidence="1" id="KW-0808">Transferase</keyword>
<proteinExistence type="predicted"/>
<dbReference type="Gene3D" id="3.40.50.880">
    <property type="match status" value="1"/>
</dbReference>
<dbReference type="Proteomes" id="UP000019364">
    <property type="component" value="Unassembled WGS sequence"/>
</dbReference>
<name>W7YCN4_9BACL</name>
<organism evidence="1 2">
    <name type="scientific">Paenibacillus pini JCM 16418</name>
    <dbReference type="NCBI Taxonomy" id="1236976"/>
    <lineage>
        <taxon>Bacteria</taxon>
        <taxon>Bacillati</taxon>
        <taxon>Bacillota</taxon>
        <taxon>Bacilli</taxon>
        <taxon>Bacillales</taxon>
        <taxon>Paenibacillaceae</taxon>
        <taxon>Paenibacillus</taxon>
    </lineage>
</organism>
<evidence type="ECO:0000313" key="1">
    <source>
        <dbReference type="EMBL" id="GAF06207.1"/>
    </source>
</evidence>
<gene>
    <name evidence="1" type="ORF">JCM16418_156</name>
</gene>
<dbReference type="STRING" id="1236976.JCM16418_156"/>
<dbReference type="AlphaFoldDB" id="W7YCN4"/>
<evidence type="ECO:0000313" key="2">
    <source>
        <dbReference type="Proteomes" id="UP000019364"/>
    </source>
</evidence>
<reference evidence="1 2" key="1">
    <citation type="journal article" date="2014" name="Genome Announc.">
        <title>Draft Genome Sequence of Paenibacillus pini JCM 16418T, Isolated from the Rhizosphere of Pine Tree.</title>
        <authorList>
            <person name="Yuki M."/>
            <person name="Oshima K."/>
            <person name="Suda W."/>
            <person name="Oshida Y."/>
            <person name="Kitamura K."/>
            <person name="Iida Y."/>
            <person name="Hattori M."/>
            <person name="Ohkuma M."/>
        </authorList>
    </citation>
    <scope>NUCLEOTIDE SEQUENCE [LARGE SCALE GENOMIC DNA]</scope>
    <source>
        <strain evidence="1 2">JCM 16418</strain>
    </source>
</reference>
<accession>W7YCN4</accession>
<dbReference type="GO" id="GO:0016740">
    <property type="term" value="F:transferase activity"/>
    <property type="evidence" value="ECO:0007669"/>
    <property type="project" value="UniProtKB-KW"/>
</dbReference>
<keyword evidence="2" id="KW-1185">Reference proteome</keyword>
<comment type="caution">
    <text evidence="1">The sequence shown here is derived from an EMBL/GenBank/DDBJ whole genome shotgun (WGS) entry which is preliminary data.</text>
</comment>
<sequence>MPIKIPDALPAKEVLTGENIFVMDDSHAYHQTSAHYGLPF</sequence>